<dbReference type="STRING" id="578942.SAMN05216289_10581"/>
<evidence type="ECO:0000313" key="11">
    <source>
        <dbReference type="EMBL" id="SFN13767.1"/>
    </source>
</evidence>
<feature type="domain" description="Peptidase M48" evidence="10">
    <location>
        <begin position="67"/>
        <end position="256"/>
    </location>
</feature>
<comment type="cofactor">
    <cofactor evidence="8">
        <name>Zn(2+)</name>
        <dbReference type="ChEBI" id="CHEBI:29105"/>
    </cofactor>
    <text evidence="8">Binds 1 zinc ion per subunit.</text>
</comment>
<dbReference type="Gene3D" id="1.25.40.10">
    <property type="entry name" value="Tetratricopeptide repeat domain"/>
    <property type="match status" value="1"/>
</dbReference>
<keyword evidence="5 8" id="KW-0378">Hydrolase</keyword>
<feature type="chain" id="PRO_5011801874" description="Putative beta-barrel assembly-enhancing protease" evidence="8">
    <location>
        <begin position="22"/>
        <end position="569"/>
    </location>
</feature>
<name>A0A1I4WJX9_9GAMM</name>
<evidence type="ECO:0000256" key="2">
    <source>
        <dbReference type="ARBA" id="ARBA00022723"/>
    </source>
</evidence>
<keyword evidence="4 8" id="KW-0574">Periplasm</keyword>
<keyword evidence="6 8" id="KW-0862">Zinc</keyword>
<dbReference type="HAMAP" id="MF_00997">
    <property type="entry name" value="Protease_BepA"/>
    <property type="match status" value="1"/>
</dbReference>
<comment type="similarity">
    <text evidence="8">Belongs to the peptidase M48 family. BepA subfamily.</text>
</comment>
<keyword evidence="12" id="KW-1185">Reference proteome</keyword>
<dbReference type="InterPro" id="IPR030873">
    <property type="entry name" value="Protease_BepA"/>
</dbReference>
<accession>A0A1I4WJX9</accession>
<dbReference type="GO" id="GO:0008270">
    <property type="term" value="F:zinc ion binding"/>
    <property type="evidence" value="ECO:0007669"/>
    <property type="project" value="UniProtKB-UniRule"/>
</dbReference>
<reference evidence="11 12" key="1">
    <citation type="submission" date="2016-10" db="EMBL/GenBank/DDBJ databases">
        <authorList>
            <person name="de Groot N.N."/>
        </authorList>
    </citation>
    <scope>NUCLEOTIDE SEQUENCE [LARGE SCALE GENOMIC DNA]</scope>
    <source>
        <strain evidence="11 12">CGMCC 1.7659</strain>
    </source>
</reference>
<dbReference type="GO" id="GO:0051603">
    <property type="term" value="P:proteolysis involved in protein catabolic process"/>
    <property type="evidence" value="ECO:0007669"/>
    <property type="project" value="TreeGrafter"/>
</dbReference>
<comment type="subcellular location">
    <subcellularLocation>
        <location evidence="8">Periplasm</location>
    </subcellularLocation>
</comment>
<feature type="region of interest" description="Disordered" evidence="9">
    <location>
        <begin position="527"/>
        <end position="551"/>
    </location>
</feature>
<dbReference type="AlphaFoldDB" id="A0A1I4WJX9"/>
<dbReference type="OrthoDB" id="9810445at2"/>
<dbReference type="SUPFAM" id="SSF48452">
    <property type="entry name" value="TPR-like"/>
    <property type="match status" value="1"/>
</dbReference>
<evidence type="ECO:0000256" key="1">
    <source>
        <dbReference type="ARBA" id="ARBA00022670"/>
    </source>
</evidence>
<evidence type="ECO:0000256" key="8">
    <source>
        <dbReference type="HAMAP-Rule" id="MF_00997"/>
    </source>
</evidence>
<keyword evidence="3 8" id="KW-0732">Signal</keyword>
<dbReference type="EC" id="3.4.-.-" evidence="8"/>
<dbReference type="InterPro" id="IPR051156">
    <property type="entry name" value="Mito/Outer_Membr_Metalloprot"/>
</dbReference>
<dbReference type="PANTHER" id="PTHR22726:SF1">
    <property type="entry name" value="METALLOENDOPEPTIDASE OMA1, MITOCHONDRIAL"/>
    <property type="match status" value="1"/>
</dbReference>
<feature type="binding site" evidence="8">
    <location>
        <position position="135"/>
    </location>
    <ligand>
        <name>Zn(2+)</name>
        <dbReference type="ChEBI" id="CHEBI:29105"/>
        <note>catalytic</note>
    </ligand>
</feature>
<dbReference type="PANTHER" id="PTHR22726">
    <property type="entry name" value="METALLOENDOPEPTIDASE OMA1"/>
    <property type="match status" value="1"/>
</dbReference>
<evidence type="ECO:0000259" key="10">
    <source>
        <dbReference type="Pfam" id="PF01435"/>
    </source>
</evidence>
<dbReference type="GO" id="GO:0042597">
    <property type="term" value="C:periplasmic space"/>
    <property type="evidence" value="ECO:0007669"/>
    <property type="project" value="UniProtKB-SubCell"/>
</dbReference>
<organism evidence="11 12">
    <name type="scientific">Dokdonella immobilis</name>
    <dbReference type="NCBI Taxonomy" id="578942"/>
    <lineage>
        <taxon>Bacteria</taxon>
        <taxon>Pseudomonadati</taxon>
        <taxon>Pseudomonadota</taxon>
        <taxon>Gammaproteobacteria</taxon>
        <taxon>Lysobacterales</taxon>
        <taxon>Rhodanobacteraceae</taxon>
        <taxon>Dokdonella</taxon>
    </lineage>
</organism>
<dbReference type="Proteomes" id="UP000198575">
    <property type="component" value="Unassembled WGS sequence"/>
</dbReference>
<dbReference type="GO" id="GO:0004222">
    <property type="term" value="F:metalloendopeptidase activity"/>
    <property type="evidence" value="ECO:0007669"/>
    <property type="project" value="InterPro"/>
</dbReference>
<sequence length="569" mass="62140" precursor="true">MHKLKWLPALLVAACVGLAGASEPGVRLPDIGSSAASAMSPEEMKAYGASMLHEMRAYNYVLDDPQINDYLSALGYRLVSVSDRPDLEFTFFVVRSNDINAFAAPGGYIGVNVGLINAMASEDELAAVIAHEIAHVTQQHLLRAFEDSRKSALPIALAMLGALVATANRSDDASQAALMSGISLIQQRAINFTRYDEIEADRVGIQSLARAGFEPLAMAETFATMQRVMRVNGIDVPEFLRTHPVDVNRIADAKARAVQLERTYPIAEAAAAGLGQTVAVVPAMDATMPLNLALPPSPRSTSTSPARPLQSSQFELMRERARTLNADSVNGILRYYADERKRGPAANTSANRYGHALALIRARQPQAAVEEFGGLVADYPHTATFQLGMAEAEDQAGNKDAAFKRFERLSTDFPGNRAIALAFTEALLSRADAKSAQRAQDLVRPLLGRYPDDPDLQRSFARASELGGDKIRAAEAYAEWTFLNGRAEDALNQLKALASKENLTYYQRARVDARITAMTPVVLDIRKRERRESEPDDNSGNRVGLSTSLRCPNQECPRMSLRRNIPRLQ</sequence>
<keyword evidence="2 8" id="KW-0479">Metal-binding</keyword>
<dbReference type="Pfam" id="PF01435">
    <property type="entry name" value="Peptidase_M48"/>
    <property type="match status" value="1"/>
</dbReference>
<comment type="function">
    <text evidence="8">Functions as both a chaperone and a metalloprotease. Maintains the integrity of the outer membrane by promoting either the assembly or the elimination of outer membrane proteins, depending on their folding state.</text>
</comment>
<evidence type="ECO:0000256" key="5">
    <source>
        <dbReference type="ARBA" id="ARBA00022801"/>
    </source>
</evidence>
<protein>
    <recommendedName>
        <fullName evidence="8">Putative beta-barrel assembly-enhancing protease</fullName>
        <ecNumber evidence="8">3.4.-.-</ecNumber>
    </recommendedName>
</protein>
<dbReference type="EMBL" id="FOVF01000005">
    <property type="protein sequence ID" value="SFN13767.1"/>
    <property type="molecule type" value="Genomic_DNA"/>
</dbReference>
<dbReference type="GO" id="GO:0016020">
    <property type="term" value="C:membrane"/>
    <property type="evidence" value="ECO:0007669"/>
    <property type="project" value="InterPro"/>
</dbReference>
<evidence type="ECO:0000256" key="3">
    <source>
        <dbReference type="ARBA" id="ARBA00022729"/>
    </source>
</evidence>
<feature type="compositionally biased region" description="Polar residues" evidence="9">
    <location>
        <begin position="538"/>
        <end position="551"/>
    </location>
</feature>
<feature type="active site" evidence="8">
    <location>
        <position position="132"/>
    </location>
</feature>
<feature type="active site" description="Proton donor" evidence="8">
    <location>
        <position position="201"/>
    </location>
</feature>
<dbReference type="InterPro" id="IPR001915">
    <property type="entry name" value="Peptidase_M48"/>
</dbReference>
<keyword evidence="1 8" id="KW-0645">Protease</keyword>
<feature type="binding site" evidence="8">
    <location>
        <position position="197"/>
    </location>
    <ligand>
        <name>Zn(2+)</name>
        <dbReference type="ChEBI" id="CHEBI:29105"/>
        <note>catalytic</note>
    </ligand>
</feature>
<evidence type="ECO:0000256" key="6">
    <source>
        <dbReference type="ARBA" id="ARBA00022833"/>
    </source>
</evidence>
<proteinExistence type="inferred from homology"/>
<dbReference type="InterPro" id="IPR011990">
    <property type="entry name" value="TPR-like_helical_dom_sf"/>
</dbReference>
<dbReference type="RefSeq" id="WP_092405748.1">
    <property type="nucleotide sequence ID" value="NZ_FOVF01000005.1"/>
</dbReference>
<dbReference type="Gene3D" id="3.30.2010.10">
    <property type="entry name" value="Metalloproteases ('zincins'), catalytic domain"/>
    <property type="match status" value="1"/>
</dbReference>
<keyword evidence="7 8" id="KW-0482">Metalloprotease</keyword>
<feature type="signal peptide" evidence="8">
    <location>
        <begin position="1"/>
        <end position="21"/>
    </location>
</feature>
<evidence type="ECO:0000313" key="12">
    <source>
        <dbReference type="Proteomes" id="UP000198575"/>
    </source>
</evidence>
<evidence type="ECO:0000256" key="4">
    <source>
        <dbReference type="ARBA" id="ARBA00022764"/>
    </source>
</evidence>
<feature type="binding site" evidence="8">
    <location>
        <position position="131"/>
    </location>
    <ligand>
        <name>Zn(2+)</name>
        <dbReference type="ChEBI" id="CHEBI:29105"/>
        <note>catalytic</note>
    </ligand>
</feature>
<evidence type="ECO:0000256" key="7">
    <source>
        <dbReference type="ARBA" id="ARBA00023049"/>
    </source>
</evidence>
<gene>
    <name evidence="11" type="ORF">SAMN05216289_10581</name>
</gene>
<evidence type="ECO:0000256" key="9">
    <source>
        <dbReference type="SAM" id="MobiDB-lite"/>
    </source>
</evidence>